<dbReference type="AlphaFoldDB" id="A0A7J6UD39"/>
<feature type="region of interest" description="Disordered" evidence="2">
    <location>
        <begin position="1048"/>
        <end position="1083"/>
    </location>
</feature>
<dbReference type="InterPro" id="IPR006573">
    <property type="entry name" value="NHR_dom"/>
</dbReference>
<dbReference type="EMBL" id="JABANM010000973">
    <property type="protein sequence ID" value="KAF4755063.1"/>
    <property type="molecule type" value="Genomic_DNA"/>
</dbReference>
<feature type="coiled-coil region" evidence="1">
    <location>
        <begin position="327"/>
        <end position="420"/>
    </location>
</feature>
<comment type="caution">
    <text evidence="4">The sequence shown here is derived from an EMBL/GenBank/DDBJ whole genome shotgun (WGS) entry which is preliminary data.</text>
</comment>
<accession>A0A7J6UD39</accession>
<gene>
    <name evidence="4" type="primary">TSC10_5</name>
    <name evidence="4" type="ORF">FOZ62_012581</name>
</gene>
<dbReference type="Gene3D" id="1.10.287.1490">
    <property type="match status" value="1"/>
</dbReference>
<evidence type="ECO:0000313" key="4">
    <source>
        <dbReference type="EMBL" id="KAF4755063.1"/>
    </source>
</evidence>
<evidence type="ECO:0000259" key="3">
    <source>
        <dbReference type="Pfam" id="PF07177"/>
    </source>
</evidence>
<evidence type="ECO:0000256" key="2">
    <source>
        <dbReference type="SAM" id="MobiDB-lite"/>
    </source>
</evidence>
<feature type="coiled-coil region" evidence="1">
    <location>
        <begin position="634"/>
        <end position="675"/>
    </location>
</feature>
<organism evidence="4 5">
    <name type="scientific">Perkinsus olseni</name>
    <name type="common">Perkinsus atlanticus</name>
    <dbReference type="NCBI Taxonomy" id="32597"/>
    <lineage>
        <taxon>Eukaryota</taxon>
        <taxon>Sar</taxon>
        <taxon>Alveolata</taxon>
        <taxon>Perkinsozoa</taxon>
        <taxon>Perkinsea</taxon>
        <taxon>Perkinsida</taxon>
        <taxon>Perkinsidae</taxon>
        <taxon>Perkinsus</taxon>
    </lineage>
</organism>
<protein>
    <submittedName>
        <fullName evidence="4">3-dehydrosphinganine reductase</fullName>
    </submittedName>
</protein>
<sequence>MSRQLQAMEEELQEKASDLASTVGRLEEQTALCDEAKRELSTERTERVAVEERLQKTEAELQEVRLTTYDEELVMARVEEADRKVSDLEEALKRALSEKAQLLEENVVLGERIGAFEEASAGEEALVSQLNEAKAQLQSLQADNLRQVERMEELSASKKALADDIWKQEVCLKEAQEGRHKAETALHKAEAELTSSRAQVEEVSARAADGLDALEDSKKRCEELERALREGSAAGDGRQQELSQECSRLREAIAEMEGQLTEAIRLSEEKSEEMKSLKKTIDTLREAVHHGEGEKEAGLLLAFFSETALKKSIDEVRSVVEGKVSALATLENQIGKLKSKLAEEDVLQRELCKELEEARQEIGLLKGQAEIDAALREEVAGLQEEADAAREHIADLNRQLKEAQDEISRLTEALRELEGSMEARAASSDELIIEQREIHAATVQKLEEDKRATEVIVKERGMEIARLEELLKSAEDASEDLKGSVENLQRRLSEATEREAANAAKLVASRDECEALQRSLAELEVSKERLAEEARHGAEMEEKYNLQLKASEELLAEREREVEEREASLAEVKKEHCPEREDFTHDEAAPEYVPDCFADLAIRGCDLLFRGEHQSDIDVQLRIAETEHELLVKLEETEKDLADEKTATSALTNRIRKLEKRESELLQQLEAQKVTGTLVLFAEWRPVSRAEFDERAAQVDQLVEERKALMARIEDIETAGLGASQPTAGPPMPVVREGEESAKVRRASDPTKSRASLHSLGFFSANLSSNLALSPDGMGIEYDCGTAAKDEAMCAVVMTDRPLPYDTSFGYYFEITILAGAGESTEYSDGLTLGVTTTRPEEVRGGSDAPSSCDEIPETWAVGFDGQVWDPILNDWSACNWCGKDLKEGQKVGLLVSKSPVDQLFILVDGAVVAEGPRNIPTGRPLYGVVDLIGSTNAVALSDPETTPLPPAALQLVPKSFVMSDGCFRPTGCAIFLGSIGERPHRLQASLSSNKNNVRRSRNESKKGTSSSVAGGSVAGDKVAFEMPSFHGSQSFLAPSVSSVGSKFALPSRKAASKHQSSSAHSSAGSTSSKLAFPKFNRR</sequence>
<dbReference type="Pfam" id="PF07177">
    <property type="entry name" value="Neuralized"/>
    <property type="match status" value="1"/>
</dbReference>
<feature type="domain" description="NHR" evidence="3">
    <location>
        <begin position="786"/>
        <end position="941"/>
    </location>
</feature>
<feature type="region of interest" description="Disordered" evidence="2">
    <location>
        <begin position="1"/>
        <end position="23"/>
    </location>
</feature>
<feature type="compositionally biased region" description="Low complexity" evidence="2">
    <location>
        <begin position="1052"/>
        <end position="1076"/>
    </location>
</feature>
<dbReference type="Proteomes" id="UP000574390">
    <property type="component" value="Unassembled WGS sequence"/>
</dbReference>
<dbReference type="Gene3D" id="2.60.120.920">
    <property type="match status" value="1"/>
</dbReference>
<dbReference type="InterPro" id="IPR043136">
    <property type="entry name" value="B30.2/SPRY_sf"/>
</dbReference>
<feature type="region of interest" description="Disordered" evidence="2">
    <location>
        <begin position="988"/>
        <end position="1016"/>
    </location>
</feature>
<feature type="coiled-coil region" evidence="1">
    <location>
        <begin position="457"/>
        <end position="575"/>
    </location>
</feature>
<reference evidence="4 5" key="1">
    <citation type="submission" date="2020-04" db="EMBL/GenBank/DDBJ databases">
        <title>Perkinsus olseni comparative genomics.</title>
        <authorList>
            <person name="Bogema D.R."/>
        </authorList>
    </citation>
    <scope>NUCLEOTIDE SEQUENCE [LARGE SCALE GENOMIC DNA]</scope>
    <source>
        <strain evidence="4">ATCC PRA-205</strain>
    </source>
</reference>
<evidence type="ECO:0000313" key="5">
    <source>
        <dbReference type="Proteomes" id="UP000574390"/>
    </source>
</evidence>
<name>A0A7J6UD39_PEROL</name>
<proteinExistence type="predicted"/>
<evidence type="ECO:0000256" key="1">
    <source>
        <dbReference type="SAM" id="Coils"/>
    </source>
</evidence>
<keyword evidence="1" id="KW-0175">Coiled coil</keyword>